<organism evidence="1 2">
    <name type="scientific">Dothidotthia symphoricarpi CBS 119687</name>
    <dbReference type="NCBI Taxonomy" id="1392245"/>
    <lineage>
        <taxon>Eukaryota</taxon>
        <taxon>Fungi</taxon>
        <taxon>Dikarya</taxon>
        <taxon>Ascomycota</taxon>
        <taxon>Pezizomycotina</taxon>
        <taxon>Dothideomycetes</taxon>
        <taxon>Pleosporomycetidae</taxon>
        <taxon>Pleosporales</taxon>
        <taxon>Dothidotthiaceae</taxon>
        <taxon>Dothidotthia</taxon>
    </lineage>
</organism>
<keyword evidence="2" id="KW-1185">Reference proteome</keyword>
<dbReference type="AlphaFoldDB" id="A0A6A6API5"/>
<dbReference type="Proteomes" id="UP000799771">
    <property type="component" value="Unassembled WGS sequence"/>
</dbReference>
<evidence type="ECO:0000313" key="2">
    <source>
        <dbReference type="Proteomes" id="UP000799771"/>
    </source>
</evidence>
<accession>A0A6A6API5</accession>
<dbReference type="RefSeq" id="XP_033527184.1">
    <property type="nucleotide sequence ID" value="XM_033662318.1"/>
</dbReference>
<proteinExistence type="predicted"/>
<sequence length="91" mass="9954">MRSLTARAFSFQRNASARCTCILSPCHVGWIFFSVGRNAAENTAQHGRARQSTAEYSTLQHIAAYRSISQHSAVLSPGCGVSHLAFTRPED</sequence>
<dbReference type="GeneID" id="54402750"/>
<dbReference type="EMBL" id="ML977500">
    <property type="protein sequence ID" value="KAF2132797.1"/>
    <property type="molecule type" value="Genomic_DNA"/>
</dbReference>
<protein>
    <submittedName>
        <fullName evidence="1">Uncharacterized protein</fullName>
    </submittedName>
</protein>
<name>A0A6A6API5_9PLEO</name>
<gene>
    <name evidence="1" type="ORF">P153DRAFT_173883</name>
</gene>
<evidence type="ECO:0000313" key="1">
    <source>
        <dbReference type="EMBL" id="KAF2132797.1"/>
    </source>
</evidence>
<reference evidence="1" key="1">
    <citation type="journal article" date="2020" name="Stud. Mycol.">
        <title>101 Dothideomycetes genomes: a test case for predicting lifestyles and emergence of pathogens.</title>
        <authorList>
            <person name="Haridas S."/>
            <person name="Albert R."/>
            <person name="Binder M."/>
            <person name="Bloem J."/>
            <person name="Labutti K."/>
            <person name="Salamov A."/>
            <person name="Andreopoulos B."/>
            <person name="Baker S."/>
            <person name="Barry K."/>
            <person name="Bills G."/>
            <person name="Bluhm B."/>
            <person name="Cannon C."/>
            <person name="Castanera R."/>
            <person name="Culley D."/>
            <person name="Daum C."/>
            <person name="Ezra D."/>
            <person name="Gonzalez J."/>
            <person name="Henrissat B."/>
            <person name="Kuo A."/>
            <person name="Liang C."/>
            <person name="Lipzen A."/>
            <person name="Lutzoni F."/>
            <person name="Magnuson J."/>
            <person name="Mondo S."/>
            <person name="Nolan M."/>
            <person name="Ohm R."/>
            <person name="Pangilinan J."/>
            <person name="Park H.-J."/>
            <person name="Ramirez L."/>
            <person name="Alfaro M."/>
            <person name="Sun H."/>
            <person name="Tritt A."/>
            <person name="Yoshinaga Y."/>
            <person name="Zwiers L.-H."/>
            <person name="Turgeon B."/>
            <person name="Goodwin S."/>
            <person name="Spatafora J."/>
            <person name="Crous P."/>
            <person name="Grigoriev I."/>
        </authorList>
    </citation>
    <scope>NUCLEOTIDE SEQUENCE</scope>
    <source>
        <strain evidence="1">CBS 119687</strain>
    </source>
</reference>